<dbReference type="InterPro" id="IPR002810">
    <property type="entry name" value="NfeD-like_C"/>
</dbReference>
<feature type="transmembrane region" description="Helical" evidence="5">
    <location>
        <begin position="7"/>
        <end position="34"/>
    </location>
</feature>
<organism evidence="7 8">
    <name type="scientific">Rhodohalobacter mucosus</name>
    <dbReference type="NCBI Taxonomy" id="2079485"/>
    <lineage>
        <taxon>Bacteria</taxon>
        <taxon>Pseudomonadati</taxon>
        <taxon>Balneolota</taxon>
        <taxon>Balneolia</taxon>
        <taxon>Balneolales</taxon>
        <taxon>Balneolaceae</taxon>
        <taxon>Rhodohalobacter</taxon>
    </lineage>
</organism>
<dbReference type="PANTHER" id="PTHR33507">
    <property type="entry name" value="INNER MEMBRANE PROTEIN YBBJ"/>
    <property type="match status" value="1"/>
</dbReference>
<protein>
    <submittedName>
        <fullName evidence="7">Nodulation protein NfeD</fullName>
    </submittedName>
</protein>
<dbReference type="Pfam" id="PF01957">
    <property type="entry name" value="NfeD"/>
    <property type="match status" value="1"/>
</dbReference>
<evidence type="ECO:0000256" key="5">
    <source>
        <dbReference type="SAM" id="Phobius"/>
    </source>
</evidence>
<evidence type="ECO:0000313" key="7">
    <source>
        <dbReference type="EMBL" id="PWN07501.1"/>
    </source>
</evidence>
<comment type="subcellular location">
    <subcellularLocation>
        <location evidence="1">Membrane</location>
        <topology evidence="1">Multi-pass membrane protein</topology>
    </subcellularLocation>
</comment>
<evidence type="ECO:0000313" key="8">
    <source>
        <dbReference type="Proteomes" id="UP000245533"/>
    </source>
</evidence>
<dbReference type="InterPro" id="IPR012340">
    <property type="entry name" value="NA-bd_OB-fold"/>
</dbReference>
<evidence type="ECO:0000256" key="4">
    <source>
        <dbReference type="ARBA" id="ARBA00023136"/>
    </source>
</evidence>
<keyword evidence="8" id="KW-1185">Reference proteome</keyword>
<evidence type="ECO:0000256" key="1">
    <source>
        <dbReference type="ARBA" id="ARBA00004141"/>
    </source>
</evidence>
<dbReference type="RefSeq" id="WP_109645266.1">
    <property type="nucleotide sequence ID" value="NZ_QGGB01000003.1"/>
</dbReference>
<comment type="caution">
    <text evidence="7">The sequence shown here is derived from an EMBL/GenBank/DDBJ whole genome shotgun (WGS) entry which is preliminary data.</text>
</comment>
<keyword evidence="3 5" id="KW-1133">Transmembrane helix</keyword>
<accession>A0A316TUV6</accession>
<gene>
    <name evidence="7" type="ORF">DDZ15_04360</name>
</gene>
<evidence type="ECO:0000256" key="3">
    <source>
        <dbReference type="ARBA" id="ARBA00022989"/>
    </source>
</evidence>
<dbReference type="PANTHER" id="PTHR33507:SF3">
    <property type="entry name" value="INNER MEMBRANE PROTEIN YBBJ"/>
    <property type="match status" value="1"/>
</dbReference>
<dbReference type="EMBL" id="QGGB01000003">
    <property type="protein sequence ID" value="PWN07501.1"/>
    <property type="molecule type" value="Genomic_DNA"/>
</dbReference>
<dbReference type="InterPro" id="IPR052165">
    <property type="entry name" value="Membrane_assoc_protease"/>
</dbReference>
<name>A0A316TUV6_9BACT</name>
<keyword evidence="2 5" id="KW-0812">Transmembrane</keyword>
<evidence type="ECO:0000259" key="6">
    <source>
        <dbReference type="Pfam" id="PF01957"/>
    </source>
</evidence>
<keyword evidence="4 5" id="KW-0472">Membrane</keyword>
<dbReference type="GO" id="GO:0005886">
    <property type="term" value="C:plasma membrane"/>
    <property type="evidence" value="ECO:0007669"/>
    <property type="project" value="TreeGrafter"/>
</dbReference>
<reference evidence="7 8" key="1">
    <citation type="submission" date="2018-05" db="EMBL/GenBank/DDBJ databases">
        <title>Rhodohalobacter halophilus gen. nov., sp. nov., a moderately halophilic member of the family Balneolaceae.</title>
        <authorList>
            <person name="Liu Z.-W."/>
        </authorList>
    </citation>
    <scope>NUCLEOTIDE SEQUENCE [LARGE SCALE GENOMIC DNA]</scope>
    <source>
        <strain evidence="7 8">8A47</strain>
    </source>
</reference>
<feature type="domain" description="NfeD-like C-terminal" evidence="6">
    <location>
        <begin position="96"/>
        <end position="149"/>
    </location>
</feature>
<dbReference type="AlphaFoldDB" id="A0A316TUV6"/>
<dbReference type="Gene3D" id="2.40.50.140">
    <property type="entry name" value="Nucleic acid-binding proteins"/>
    <property type="match status" value="1"/>
</dbReference>
<dbReference type="Proteomes" id="UP000245533">
    <property type="component" value="Unassembled WGS sequence"/>
</dbReference>
<sequence>MDVDGEFLTWLFLAGGILLMILELVVPGGVAFFLGLSGLAVGLLRFLGLLSDPVWAITAWLLTSMSLTIAIRPFIRKYLKPESSFKLADEDYEAMDQIAIVTDELNDRNNSGRIRFDGVTWQARSMEGRIPAGKEVVIRHRENTTWIVESIGGSELSSQKLQNPERN</sequence>
<evidence type="ECO:0000256" key="2">
    <source>
        <dbReference type="ARBA" id="ARBA00022692"/>
    </source>
</evidence>
<feature type="transmembrane region" description="Helical" evidence="5">
    <location>
        <begin position="54"/>
        <end position="75"/>
    </location>
</feature>
<dbReference type="OrthoDB" id="338089at2"/>
<proteinExistence type="predicted"/>